<evidence type="ECO:0000313" key="1">
    <source>
        <dbReference type="EMBL" id="MPN20350.1"/>
    </source>
</evidence>
<name>A0A645G362_9ZZZZ</name>
<reference evidence="1" key="1">
    <citation type="submission" date="2019-08" db="EMBL/GenBank/DDBJ databases">
        <authorList>
            <person name="Kucharzyk K."/>
            <person name="Murdoch R.W."/>
            <person name="Higgins S."/>
            <person name="Loffler F."/>
        </authorList>
    </citation>
    <scope>NUCLEOTIDE SEQUENCE</scope>
</reference>
<dbReference type="EMBL" id="VSSQ01068083">
    <property type="protein sequence ID" value="MPN20350.1"/>
    <property type="molecule type" value="Genomic_DNA"/>
</dbReference>
<accession>A0A645G362</accession>
<dbReference type="AlphaFoldDB" id="A0A645G362"/>
<organism evidence="1">
    <name type="scientific">bioreactor metagenome</name>
    <dbReference type="NCBI Taxonomy" id="1076179"/>
    <lineage>
        <taxon>unclassified sequences</taxon>
        <taxon>metagenomes</taxon>
        <taxon>ecological metagenomes</taxon>
    </lineage>
</organism>
<sequence>MRRTLSGTATDVICVLSKKALLPILVTGTPAMVDGIVILVSVPEYPVMAAVVSPSYSVYVQSPSAAALALSVMPGNNVSIMAAVSSHESVFLYIAHTSF</sequence>
<protein>
    <submittedName>
        <fullName evidence="1">Uncharacterized protein</fullName>
    </submittedName>
</protein>
<comment type="caution">
    <text evidence="1">The sequence shown here is derived from an EMBL/GenBank/DDBJ whole genome shotgun (WGS) entry which is preliminary data.</text>
</comment>
<proteinExistence type="predicted"/>
<gene>
    <name evidence="1" type="ORF">SDC9_167728</name>
</gene>